<dbReference type="RefSeq" id="WP_344700336.1">
    <property type="nucleotide sequence ID" value="NZ_BAABBM010000001.1"/>
</dbReference>
<organism evidence="2 3">
    <name type="scientific">Sphingomonas limnosediminicola</name>
    <dbReference type="NCBI Taxonomy" id="940133"/>
    <lineage>
        <taxon>Bacteria</taxon>
        <taxon>Pseudomonadati</taxon>
        <taxon>Pseudomonadota</taxon>
        <taxon>Alphaproteobacteria</taxon>
        <taxon>Sphingomonadales</taxon>
        <taxon>Sphingomonadaceae</taxon>
        <taxon>Sphingomonas</taxon>
    </lineage>
</organism>
<accession>A0ABP7LTB7</accession>
<dbReference type="Pfam" id="PF11026">
    <property type="entry name" value="DUF2721"/>
    <property type="match status" value="1"/>
</dbReference>
<feature type="transmembrane region" description="Helical" evidence="1">
    <location>
        <begin position="20"/>
        <end position="44"/>
    </location>
</feature>
<feature type="transmembrane region" description="Helical" evidence="1">
    <location>
        <begin position="116"/>
        <end position="136"/>
    </location>
</feature>
<dbReference type="EMBL" id="BAABBM010000001">
    <property type="protein sequence ID" value="GAA3908250.1"/>
    <property type="molecule type" value="Genomic_DNA"/>
</dbReference>
<name>A0ABP7LTB7_9SPHN</name>
<proteinExistence type="predicted"/>
<sequence length="153" mass="16358">MIDIIALPALPGFVPDVDRLARIFSSATSPTFFLAAVAAFASLMTSRMAAAMDRVRTLNAIPDDDANRAHLKADIERLLRRAALLKSGIFSALAAGVCATLLLADLFITEFVGAEYAYGAGLMFVIATLFLGIALVRFAQEVSISLGEPDKYM</sequence>
<keyword evidence="3" id="KW-1185">Reference proteome</keyword>
<evidence type="ECO:0000256" key="1">
    <source>
        <dbReference type="SAM" id="Phobius"/>
    </source>
</evidence>
<dbReference type="InterPro" id="IPR021279">
    <property type="entry name" value="DUF2721"/>
</dbReference>
<keyword evidence="1" id="KW-1133">Transmembrane helix</keyword>
<dbReference type="Proteomes" id="UP001500827">
    <property type="component" value="Unassembled WGS sequence"/>
</dbReference>
<evidence type="ECO:0000313" key="3">
    <source>
        <dbReference type="Proteomes" id="UP001500827"/>
    </source>
</evidence>
<feature type="transmembrane region" description="Helical" evidence="1">
    <location>
        <begin position="83"/>
        <end position="104"/>
    </location>
</feature>
<evidence type="ECO:0008006" key="4">
    <source>
        <dbReference type="Google" id="ProtNLM"/>
    </source>
</evidence>
<reference evidence="3" key="1">
    <citation type="journal article" date="2019" name="Int. J. Syst. Evol. Microbiol.">
        <title>The Global Catalogue of Microorganisms (GCM) 10K type strain sequencing project: providing services to taxonomists for standard genome sequencing and annotation.</title>
        <authorList>
            <consortium name="The Broad Institute Genomics Platform"/>
            <consortium name="The Broad Institute Genome Sequencing Center for Infectious Disease"/>
            <person name="Wu L."/>
            <person name="Ma J."/>
        </authorList>
    </citation>
    <scope>NUCLEOTIDE SEQUENCE [LARGE SCALE GENOMIC DNA]</scope>
    <source>
        <strain evidence="3">JCM 17543</strain>
    </source>
</reference>
<gene>
    <name evidence="2" type="ORF">GCM10022276_28260</name>
</gene>
<evidence type="ECO:0000313" key="2">
    <source>
        <dbReference type="EMBL" id="GAA3908250.1"/>
    </source>
</evidence>
<protein>
    <recommendedName>
        <fullName evidence="4">DUF2721 domain-containing protein</fullName>
    </recommendedName>
</protein>
<keyword evidence="1" id="KW-0472">Membrane</keyword>
<keyword evidence="1" id="KW-0812">Transmembrane</keyword>
<comment type="caution">
    <text evidence="2">The sequence shown here is derived from an EMBL/GenBank/DDBJ whole genome shotgun (WGS) entry which is preliminary data.</text>
</comment>